<gene>
    <name evidence="2" type="ORF">Q361_1031</name>
    <name evidence="1" type="ORF">Q361_1051</name>
</gene>
<keyword evidence="3" id="KW-1185">Reference proteome</keyword>
<evidence type="ECO:0000313" key="1">
    <source>
        <dbReference type="EMBL" id="POS02112.1"/>
    </source>
</evidence>
<sequence length="28" mass="3168">TDVPKNNTVLLLNITLQNNKNVVVKIVY</sequence>
<dbReference type="EMBL" id="PQNY01000003">
    <property type="protein sequence ID" value="POS02495.1"/>
    <property type="molecule type" value="Genomic_DNA"/>
</dbReference>
<organism evidence="2 3">
    <name type="scientific">Flavobacterium croceum DSM 17960</name>
    <dbReference type="NCBI Taxonomy" id="1121886"/>
    <lineage>
        <taxon>Bacteria</taxon>
        <taxon>Pseudomonadati</taxon>
        <taxon>Bacteroidota</taxon>
        <taxon>Flavobacteriia</taxon>
        <taxon>Flavobacteriales</taxon>
        <taxon>Flavobacteriaceae</taxon>
        <taxon>Flavobacterium</taxon>
    </lineage>
</organism>
<reference evidence="2 3" key="1">
    <citation type="submission" date="2018-01" db="EMBL/GenBank/DDBJ databases">
        <title>Genomic Encyclopedia of Type Strains, Phase I: the one thousand microbial genomes (KMG-I) project.</title>
        <authorList>
            <person name="Goeker M."/>
        </authorList>
    </citation>
    <scope>NUCLEOTIDE SEQUENCE [LARGE SCALE GENOMIC DNA]</scope>
    <source>
        <strain evidence="2 3">DSM 17960</strain>
    </source>
</reference>
<dbReference type="EMBL" id="PQNY01000005">
    <property type="protein sequence ID" value="POS02112.1"/>
    <property type="molecule type" value="Genomic_DNA"/>
</dbReference>
<feature type="non-terminal residue" evidence="2">
    <location>
        <position position="1"/>
    </location>
</feature>
<evidence type="ECO:0000313" key="3">
    <source>
        <dbReference type="Proteomes" id="UP000237056"/>
    </source>
</evidence>
<dbReference type="AlphaFoldDB" id="A0A2S4N9Y7"/>
<evidence type="ECO:0000313" key="2">
    <source>
        <dbReference type="EMBL" id="POS02495.1"/>
    </source>
</evidence>
<dbReference type="Proteomes" id="UP000237056">
    <property type="component" value="Unassembled WGS sequence"/>
</dbReference>
<name>A0A2S4N9Y7_9FLAO</name>
<protein>
    <submittedName>
        <fullName evidence="2">Uncharacterized protein</fullName>
    </submittedName>
</protein>
<comment type="caution">
    <text evidence="2">The sequence shown here is derived from an EMBL/GenBank/DDBJ whole genome shotgun (WGS) entry which is preliminary data.</text>
</comment>
<proteinExistence type="predicted"/>
<accession>A0A2S4N9Y7</accession>